<dbReference type="PANTHER" id="PTHR30531:SF12">
    <property type="entry name" value="FLAGELLAR BIOSYNTHETIC PROTEIN FLHB"/>
    <property type="match status" value="1"/>
</dbReference>
<dbReference type="STRING" id="641238.SAMN04490244_11818"/>
<evidence type="ECO:0000256" key="2">
    <source>
        <dbReference type="SAM" id="MobiDB-lite"/>
    </source>
</evidence>
<sequence length="358" mass="38406">MSENDDDKQYEPSQKKLEDARKKGEIPRSTELNTAAAYAGLVLAAVAIGQGAIERAGAILAGLVARADSLGPALFAGAGRPLLRGVVIEASLALAPIFALPALLVLVSIVGQKGFVVAGSKLAFKASRISPLANAKNKFGRSGLFEFAKSFVKLVIYSACLGLFLWHRFPEILMTTALSPGAAAASLASLSIAFVSLALVVSLVLGAIDMVWQRAEHHRKNRMSRKDLTDEQKQTEGDPHTKQHRRQRGQEIALNQMLADVPRADVVIVNPTHFAVALRWDRTAPGAPVCVAKGVDEIAARIREVAVESSVPLRSDPPLARGLHDALDVGDEVRPDHYAAVAAAIRFAEDMRRKARAR</sequence>
<evidence type="ECO:0000313" key="5">
    <source>
        <dbReference type="Proteomes" id="UP000198885"/>
    </source>
</evidence>
<keyword evidence="4" id="KW-0966">Cell projection</keyword>
<feature type="region of interest" description="Disordered" evidence="2">
    <location>
        <begin position="1"/>
        <end position="25"/>
    </location>
</feature>
<accession>A0A1H9X4N9</accession>
<keyword evidence="3" id="KW-0812">Transmembrane</keyword>
<keyword evidence="4" id="KW-0282">Flagellum</keyword>
<feature type="region of interest" description="Disordered" evidence="2">
    <location>
        <begin position="219"/>
        <end position="247"/>
    </location>
</feature>
<keyword evidence="4" id="KW-0969">Cilium</keyword>
<feature type="transmembrane region" description="Helical" evidence="3">
    <location>
        <begin position="90"/>
        <end position="111"/>
    </location>
</feature>
<dbReference type="GO" id="GO:0009306">
    <property type="term" value="P:protein secretion"/>
    <property type="evidence" value="ECO:0007669"/>
    <property type="project" value="InterPro"/>
</dbReference>
<comment type="similarity">
    <text evidence="1">Belongs to the type III secretion exporter family.</text>
</comment>
<evidence type="ECO:0000256" key="1">
    <source>
        <dbReference type="ARBA" id="ARBA00010690"/>
    </source>
</evidence>
<dbReference type="PRINTS" id="PR00950">
    <property type="entry name" value="TYPE3IMSPROT"/>
</dbReference>
<feature type="transmembrane region" description="Helical" evidence="3">
    <location>
        <begin position="32"/>
        <end position="53"/>
    </location>
</feature>
<feature type="transmembrane region" description="Helical" evidence="3">
    <location>
        <begin position="151"/>
        <end position="169"/>
    </location>
</feature>
<keyword evidence="3" id="KW-1133">Transmembrane helix</keyword>
<name>A0A1H9X4N9_9RHOB</name>
<gene>
    <name evidence="4" type="ORF">SAMN04490244_11818</name>
</gene>
<dbReference type="RefSeq" id="WP_092696257.1">
    <property type="nucleotide sequence ID" value="NZ_FOGU01000018.1"/>
</dbReference>
<dbReference type="OrthoDB" id="9807950at2"/>
<evidence type="ECO:0000256" key="3">
    <source>
        <dbReference type="SAM" id="Phobius"/>
    </source>
</evidence>
<keyword evidence="3" id="KW-0472">Membrane</keyword>
<dbReference type="GO" id="GO:0005886">
    <property type="term" value="C:plasma membrane"/>
    <property type="evidence" value="ECO:0007669"/>
    <property type="project" value="TreeGrafter"/>
</dbReference>
<protein>
    <submittedName>
        <fullName evidence="4">Flagellar biosynthetic protein FlhB</fullName>
    </submittedName>
</protein>
<feature type="transmembrane region" description="Helical" evidence="3">
    <location>
        <begin position="189"/>
        <end position="212"/>
    </location>
</feature>
<dbReference type="InterPro" id="IPR029025">
    <property type="entry name" value="T3SS_substrate_exporter_C"/>
</dbReference>
<dbReference type="SUPFAM" id="SSF160544">
    <property type="entry name" value="EscU C-terminal domain-like"/>
    <property type="match status" value="1"/>
</dbReference>
<dbReference type="Gene3D" id="3.40.1690.10">
    <property type="entry name" value="secretion proteins EscU"/>
    <property type="match status" value="1"/>
</dbReference>
<dbReference type="Proteomes" id="UP000198885">
    <property type="component" value="Unassembled WGS sequence"/>
</dbReference>
<proteinExistence type="inferred from homology"/>
<evidence type="ECO:0000313" key="4">
    <source>
        <dbReference type="EMBL" id="SES41112.1"/>
    </source>
</evidence>
<dbReference type="Gene3D" id="6.10.250.2080">
    <property type="match status" value="1"/>
</dbReference>
<dbReference type="EMBL" id="FOGU01000018">
    <property type="protein sequence ID" value="SES41112.1"/>
    <property type="molecule type" value="Genomic_DNA"/>
</dbReference>
<dbReference type="InterPro" id="IPR006135">
    <property type="entry name" value="T3SS_substrate_exporter"/>
</dbReference>
<organism evidence="4 5">
    <name type="scientific">Tranquillimonas rosea</name>
    <dbReference type="NCBI Taxonomy" id="641238"/>
    <lineage>
        <taxon>Bacteria</taxon>
        <taxon>Pseudomonadati</taxon>
        <taxon>Pseudomonadota</taxon>
        <taxon>Alphaproteobacteria</taxon>
        <taxon>Rhodobacterales</taxon>
        <taxon>Roseobacteraceae</taxon>
        <taxon>Tranquillimonas</taxon>
    </lineage>
</organism>
<reference evidence="4 5" key="1">
    <citation type="submission" date="2016-10" db="EMBL/GenBank/DDBJ databases">
        <authorList>
            <person name="de Groot N.N."/>
        </authorList>
    </citation>
    <scope>NUCLEOTIDE SEQUENCE [LARGE SCALE GENOMIC DNA]</scope>
    <source>
        <strain evidence="4 5">DSM 23042</strain>
    </source>
</reference>
<feature type="compositionally biased region" description="Basic and acidic residues" evidence="2">
    <location>
        <begin position="7"/>
        <end position="25"/>
    </location>
</feature>
<dbReference type="AlphaFoldDB" id="A0A1H9X4N9"/>
<feature type="compositionally biased region" description="Basic and acidic residues" evidence="2">
    <location>
        <begin position="224"/>
        <end position="241"/>
    </location>
</feature>
<dbReference type="Pfam" id="PF01312">
    <property type="entry name" value="Bac_export_2"/>
    <property type="match status" value="1"/>
</dbReference>
<dbReference type="PANTHER" id="PTHR30531">
    <property type="entry name" value="FLAGELLAR BIOSYNTHETIC PROTEIN FLHB"/>
    <property type="match status" value="1"/>
</dbReference>
<keyword evidence="5" id="KW-1185">Reference proteome</keyword>